<comment type="caution">
    <text evidence="1">The sequence shown here is derived from an EMBL/GenBank/DDBJ whole genome shotgun (WGS) entry which is preliminary data.</text>
</comment>
<dbReference type="Proteomes" id="UP000642809">
    <property type="component" value="Unassembled WGS sequence"/>
</dbReference>
<sequence length="77" mass="9204">MPRFRAFKLQGVRALYENGLRVSISSEYLEIRKTDPFFIQQELKTLTKQYEITEEEFKVQFKTILKDFPEIKEVVNG</sequence>
<gene>
    <name evidence="1" type="ORF">GCM10008106_27070</name>
</gene>
<organism evidence="1 2">
    <name type="scientific">Mongoliitalea lutea</name>
    <dbReference type="NCBI Taxonomy" id="849756"/>
    <lineage>
        <taxon>Bacteria</taxon>
        <taxon>Pseudomonadati</taxon>
        <taxon>Bacteroidota</taxon>
        <taxon>Cytophagia</taxon>
        <taxon>Cytophagales</taxon>
        <taxon>Cyclobacteriaceae</taxon>
        <taxon>Mongoliitalea</taxon>
    </lineage>
</organism>
<proteinExistence type="predicted"/>
<evidence type="ECO:0000313" key="1">
    <source>
        <dbReference type="EMBL" id="GHB44578.1"/>
    </source>
</evidence>
<reference evidence="1" key="2">
    <citation type="submission" date="2020-09" db="EMBL/GenBank/DDBJ databases">
        <authorList>
            <person name="Sun Q."/>
            <person name="Kim S."/>
        </authorList>
    </citation>
    <scope>NUCLEOTIDE SEQUENCE</scope>
    <source>
        <strain evidence="1">KCTC 23224</strain>
    </source>
</reference>
<evidence type="ECO:0000313" key="2">
    <source>
        <dbReference type="Proteomes" id="UP000642809"/>
    </source>
</evidence>
<keyword evidence="2" id="KW-1185">Reference proteome</keyword>
<dbReference type="RefSeq" id="WP_189583603.1">
    <property type="nucleotide sequence ID" value="NZ_BMYF01000017.1"/>
</dbReference>
<dbReference type="EMBL" id="BMYF01000017">
    <property type="protein sequence ID" value="GHB44578.1"/>
    <property type="molecule type" value="Genomic_DNA"/>
</dbReference>
<reference evidence="1" key="1">
    <citation type="journal article" date="2014" name="Int. J. Syst. Evol. Microbiol.">
        <title>Complete genome sequence of Corynebacterium casei LMG S-19264T (=DSM 44701T), isolated from a smear-ripened cheese.</title>
        <authorList>
            <consortium name="US DOE Joint Genome Institute (JGI-PGF)"/>
            <person name="Walter F."/>
            <person name="Albersmeier A."/>
            <person name="Kalinowski J."/>
            <person name="Ruckert C."/>
        </authorList>
    </citation>
    <scope>NUCLEOTIDE SEQUENCE</scope>
    <source>
        <strain evidence="1">KCTC 23224</strain>
    </source>
</reference>
<name>A0A8J3D0T2_9BACT</name>
<dbReference type="AlphaFoldDB" id="A0A8J3D0T2"/>
<accession>A0A8J3D0T2</accession>
<protein>
    <submittedName>
        <fullName evidence="1">Uncharacterized protein</fullName>
    </submittedName>
</protein>